<dbReference type="Proteomes" id="UP000494170">
    <property type="component" value="Unassembled WGS sequence"/>
</dbReference>
<sequence length="216" mass="23793">MTVPTAVFLFDKTGNMARPWAEAGYRCICFDIQHVGRTVRDGIIFQHWDALIGAPALPPDSLVEFGFAFPPCTHLAVSGARWFQGKGLRALSQSIEMFAAAAEFLEALGAPYGIENPVSVISSHWRKPDHTFHPHDYTGFELADHYVKKTCIWAGGGFVMPSKNVAPGLIEKPDSRIHLAPPSEDRSDFRSATPLGFARAVFHANHPVIEGMRHEA</sequence>
<evidence type="ECO:0008006" key="3">
    <source>
        <dbReference type="Google" id="ProtNLM"/>
    </source>
</evidence>
<dbReference type="AlphaFoldDB" id="A0A6P2GVA5"/>
<dbReference type="EMBL" id="CABVPY010000001">
    <property type="protein sequence ID" value="VWB08415.1"/>
    <property type="molecule type" value="Genomic_DNA"/>
</dbReference>
<proteinExistence type="predicted"/>
<reference evidence="1 2" key="1">
    <citation type="submission" date="2019-09" db="EMBL/GenBank/DDBJ databases">
        <authorList>
            <person name="Depoorter E."/>
        </authorList>
    </citation>
    <scope>NUCLEOTIDE SEQUENCE [LARGE SCALE GENOMIC DNA]</scope>
    <source>
        <strain evidence="1">LMG 6863</strain>
    </source>
</reference>
<protein>
    <recommendedName>
        <fullName evidence="3">DNA cytosine methyltransferase</fullName>
    </recommendedName>
</protein>
<evidence type="ECO:0000313" key="2">
    <source>
        <dbReference type="Proteomes" id="UP000494170"/>
    </source>
</evidence>
<dbReference type="RefSeq" id="WP_174936813.1">
    <property type="nucleotide sequence ID" value="NZ_CABVPY010000001.1"/>
</dbReference>
<organism evidence="1 2">
    <name type="scientific">Burkholderia lata (strain ATCC 17760 / DSM 23089 / LMG 22485 / NCIMB 9086 / R18194 / 383)</name>
    <dbReference type="NCBI Taxonomy" id="482957"/>
    <lineage>
        <taxon>Bacteria</taxon>
        <taxon>Pseudomonadati</taxon>
        <taxon>Pseudomonadota</taxon>
        <taxon>Betaproteobacteria</taxon>
        <taxon>Burkholderiales</taxon>
        <taxon>Burkholderiaceae</taxon>
        <taxon>Burkholderia</taxon>
        <taxon>Burkholderia cepacia complex</taxon>
    </lineage>
</organism>
<accession>A0A6P2GVA5</accession>
<gene>
    <name evidence="1" type="ORF">BLA6863_00216</name>
</gene>
<name>A0A6P2GVA5_BURL3</name>
<evidence type="ECO:0000313" key="1">
    <source>
        <dbReference type="EMBL" id="VWB08415.1"/>
    </source>
</evidence>